<dbReference type="InterPro" id="IPR050131">
    <property type="entry name" value="Peptidase_S8_subtilisin-like"/>
</dbReference>
<keyword evidence="3 5" id="KW-0378">Hydrolase</keyword>
<dbReference type="Proteomes" id="UP000256405">
    <property type="component" value="Unassembled WGS sequence"/>
</dbReference>
<keyword evidence="9" id="KW-1185">Reference proteome</keyword>
<dbReference type="InterPro" id="IPR023827">
    <property type="entry name" value="Peptidase_S8_Asp-AS"/>
</dbReference>
<evidence type="ECO:0000313" key="8">
    <source>
        <dbReference type="EMBL" id="REG81278.1"/>
    </source>
</evidence>
<comment type="similarity">
    <text evidence="1 5 6">Belongs to the peptidase S8 family.</text>
</comment>
<gene>
    <name evidence="8" type="ORF">C8N25_12868</name>
</gene>
<sequence length="419" mass="45110">MKKPILGTQTFLPDNQERLLAYEKFVKQSSIRKIDEKPLYTGRYFVILRNGNKSFEFAQNLFESKLGLSVAHSSDFRAESINENSLQNADALIYEHLGVVLVGCDDEQIQILESANADFIIEPEKVVYVPEDEPAPLNTPSTWGIEITKAMSSQYTGRGVKVAVLDTGFDVSHPDFAGRNITTNSFVPDETAEDAHGHGTHCIGSACGSVDSNGLRYGVASESLIYAGKVLSNQGSGAQSWILNGITWAANNGCKVISMSLGSQVFPGQSFDMAYERAAQFAISKGAVLVAAAGNESRRSWNQFNPVGSPANCPSILSVGALDSNLAVADFSNRAINSTGLVDITGPGVLIYSSWPMPMRYRTISGTSMATPHVAGILALLWEQNPTSTPDQIIEQLRNTAQELPLMPEDVGVGLSIAP</sequence>
<dbReference type="PANTHER" id="PTHR43806:SF11">
    <property type="entry name" value="CEREVISIN-RELATED"/>
    <property type="match status" value="1"/>
</dbReference>
<dbReference type="PRINTS" id="PR00723">
    <property type="entry name" value="SUBTILISIN"/>
</dbReference>
<dbReference type="InterPro" id="IPR036852">
    <property type="entry name" value="Peptidase_S8/S53_dom_sf"/>
</dbReference>
<dbReference type="AlphaFoldDB" id="A0A3E0DIK0"/>
<dbReference type="CDD" id="cd07480">
    <property type="entry name" value="Peptidases_S8_12"/>
    <property type="match status" value="1"/>
</dbReference>
<evidence type="ECO:0000256" key="3">
    <source>
        <dbReference type="ARBA" id="ARBA00022801"/>
    </source>
</evidence>
<evidence type="ECO:0000259" key="7">
    <source>
        <dbReference type="Pfam" id="PF00082"/>
    </source>
</evidence>
<dbReference type="SUPFAM" id="SSF52743">
    <property type="entry name" value="Subtilisin-like"/>
    <property type="match status" value="1"/>
</dbReference>
<evidence type="ECO:0000256" key="1">
    <source>
        <dbReference type="ARBA" id="ARBA00011073"/>
    </source>
</evidence>
<reference evidence="8 9" key="1">
    <citation type="submission" date="2018-08" db="EMBL/GenBank/DDBJ databases">
        <title>Genomic Encyclopedia of Archaeal and Bacterial Type Strains, Phase II (KMG-II): from individual species to whole genera.</title>
        <authorList>
            <person name="Goeker M."/>
        </authorList>
    </citation>
    <scope>NUCLEOTIDE SEQUENCE [LARGE SCALE GENOMIC DNA]</scope>
    <source>
        <strain evidence="8 9">DSM 15986</strain>
    </source>
</reference>
<dbReference type="OrthoDB" id="9798386at2"/>
<evidence type="ECO:0000256" key="6">
    <source>
        <dbReference type="RuleBase" id="RU003355"/>
    </source>
</evidence>
<dbReference type="Gene3D" id="3.40.50.200">
    <property type="entry name" value="Peptidase S8/S53 domain"/>
    <property type="match status" value="1"/>
</dbReference>
<dbReference type="EMBL" id="QUNF01000028">
    <property type="protein sequence ID" value="REG81278.1"/>
    <property type="molecule type" value="Genomic_DNA"/>
</dbReference>
<dbReference type="PROSITE" id="PS51892">
    <property type="entry name" value="SUBTILASE"/>
    <property type="match status" value="1"/>
</dbReference>
<evidence type="ECO:0000256" key="5">
    <source>
        <dbReference type="PROSITE-ProRule" id="PRU01240"/>
    </source>
</evidence>
<dbReference type="PROSITE" id="PS00136">
    <property type="entry name" value="SUBTILASE_ASP"/>
    <property type="match status" value="1"/>
</dbReference>
<dbReference type="Pfam" id="PF00082">
    <property type="entry name" value="Peptidase_S8"/>
    <property type="match status" value="1"/>
</dbReference>
<dbReference type="InterPro" id="IPR015500">
    <property type="entry name" value="Peptidase_S8_subtilisin-rel"/>
</dbReference>
<dbReference type="RefSeq" id="WP_086541972.1">
    <property type="nucleotide sequence ID" value="NZ_MSSW01000037.1"/>
</dbReference>
<dbReference type="PROSITE" id="PS00138">
    <property type="entry name" value="SUBTILASE_SER"/>
    <property type="match status" value="1"/>
</dbReference>
<dbReference type="GO" id="GO:0004252">
    <property type="term" value="F:serine-type endopeptidase activity"/>
    <property type="evidence" value="ECO:0007669"/>
    <property type="project" value="UniProtKB-UniRule"/>
</dbReference>
<dbReference type="GO" id="GO:0006508">
    <property type="term" value="P:proteolysis"/>
    <property type="evidence" value="ECO:0007669"/>
    <property type="project" value="UniProtKB-KW"/>
</dbReference>
<accession>A0A3E0DIK0</accession>
<dbReference type="PANTHER" id="PTHR43806">
    <property type="entry name" value="PEPTIDASE S8"/>
    <property type="match status" value="1"/>
</dbReference>
<evidence type="ECO:0000313" key="9">
    <source>
        <dbReference type="Proteomes" id="UP000256405"/>
    </source>
</evidence>
<feature type="domain" description="Peptidase S8/S53" evidence="7">
    <location>
        <begin position="157"/>
        <end position="405"/>
    </location>
</feature>
<proteinExistence type="inferred from homology"/>
<feature type="active site" description="Charge relay system" evidence="5">
    <location>
        <position position="368"/>
    </location>
</feature>
<comment type="caution">
    <text evidence="8">The sequence shown here is derived from an EMBL/GenBank/DDBJ whole genome shotgun (WGS) entry which is preliminary data.</text>
</comment>
<evidence type="ECO:0000256" key="4">
    <source>
        <dbReference type="ARBA" id="ARBA00022825"/>
    </source>
</evidence>
<name>A0A3E0DIK0_9BACT</name>
<keyword evidence="4 5" id="KW-0720">Serine protease</keyword>
<feature type="active site" description="Charge relay system" evidence="5">
    <location>
        <position position="166"/>
    </location>
</feature>
<evidence type="ECO:0000256" key="2">
    <source>
        <dbReference type="ARBA" id="ARBA00022670"/>
    </source>
</evidence>
<keyword evidence="2 5" id="KW-0645">Protease</keyword>
<organism evidence="8 9">
    <name type="scientific">Algoriphagus antarcticus</name>
    <dbReference type="NCBI Taxonomy" id="238540"/>
    <lineage>
        <taxon>Bacteria</taxon>
        <taxon>Pseudomonadati</taxon>
        <taxon>Bacteroidota</taxon>
        <taxon>Cytophagia</taxon>
        <taxon>Cytophagales</taxon>
        <taxon>Cyclobacteriaceae</taxon>
        <taxon>Algoriphagus</taxon>
    </lineage>
</organism>
<protein>
    <submittedName>
        <fullName evidence="8">Subtilase family protein</fullName>
    </submittedName>
</protein>
<dbReference type="InterPro" id="IPR000209">
    <property type="entry name" value="Peptidase_S8/S53_dom"/>
</dbReference>
<feature type="active site" description="Charge relay system" evidence="5">
    <location>
        <position position="198"/>
    </location>
</feature>
<dbReference type="InterPro" id="IPR023828">
    <property type="entry name" value="Peptidase_S8_Ser-AS"/>
</dbReference>